<proteinExistence type="predicted"/>
<dbReference type="AlphaFoldDB" id="A0A0E9Q6Z7"/>
<evidence type="ECO:0000313" key="1">
    <source>
        <dbReference type="EMBL" id="JAH12519.1"/>
    </source>
</evidence>
<accession>A0A0E9Q6Z7</accession>
<dbReference type="EMBL" id="GBXM01096058">
    <property type="protein sequence ID" value="JAH12519.1"/>
    <property type="molecule type" value="Transcribed_RNA"/>
</dbReference>
<reference evidence="1" key="1">
    <citation type="submission" date="2014-11" db="EMBL/GenBank/DDBJ databases">
        <authorList>
            <person name="Amaro Gonzalez C."/>
        </authorList>
    </citation>
    <scope>NUCLEOTIDE SEQUENCE</scope>
</reference>
<name>A0A0E9Q6Z7_ANGAN</name>
<protein>
    <submittedName>
        <fullName evidence="1">Uncharacterized protein</fullName>
    </submittedName>
</protein>
<reference evidence="1" key="2">
    <citation type="journal article" date="2015" name="Fish Shellfish Immunol.">
        <title>Early steps in the European eel (Anguilla anguilla)-Vibrio vulnificus interaction in the gills: Role of the RtxA13 toxin.</title>
        <authorList>
            <person name="Callol A."/>
            <person name="Pajuelo D."/>
            <person name="Ebbesson L."/>
            <person name="Teles M."/>
            <person name="MacKenzie S."/>
            <person name="Amaro C."/>
        </authorList>
    </citation>
    <scope>NUCLEOTIDE SEQUENCE</scope>
</reference>
<organism evidence="1">
    <name type="scientific">Anguilla anguilla</name>
    <name type="common">European freshwater eel</name>
    <name type="synonym">Muraena anguilla</name>
    <dbReference type="NCBI Taxonomy" id="7936"/>
    <lineage>
        <taxon>Eukaryota</taxon>
        <taxon>Metazoa</taxon>
        <taxon>Chordata</taxon>
        <taxon>Craniata</taxon>
        <taxon>Vertebrata</taxon>
        <taxon>Euteleostomi</taxon>
        <taxon>Actinopterygii</taxon>
        <taxon>Neopterygii</taxon>
        <taxon>Teleostei</taxon>
        <taxon>Anguilliformes</taxon>
        <taxon>Anguillidae</taxon>
        <taxon>Anguilla</taxon>
    </lineage>
</organism>
<sequence>MNISNYFIHPRVHTARQLGSQLVNVVRYVAVVCS</sequence>